<dbReference type="PRINTS" id="PR00463">
    <property type="entry name" value="EP450I"/>
</dbReference>
<dbReference type="PANTHER" id="PTHR24300:SF390">
    <property type="entry name" value="CYTOCHROME P450 FAMILY 2 SUBFAMILY A MEMBER 6 GENE 2"/>
    <property type="match status" value="1"/>
</dbReference>
<dbReference type="PANTHER" id="PTHR24300">
    <property type="entry name" value="CYTOCHROME P450 508A4-RELATED"/>
    <property type="match status" value="1"/>
</dbReference>
<dbReference type="EMBL" id="CAUEEQ010015485">
    <property type="protein sequence ID" value="CAJ0939230.1"/>
    <property type="molecule type" value="Genomic_DNA"/>
</dbReference>
<proteinExistence type="inferred from homology"/>
<dbReference type="InterPro" id="IPR001128">
    <property type="entry name" value="Cyt_P450"/>
</dbReference>
<protein>
    <recommendedName>
        <fullName evidence="7">Cytochrome P450</fullName>
    </recommendedName>
</protein>
<gene>
    <name evidence="5" type="ORF">RIMI_LOCUS7972877</name>
</gene>
<dbReference type="SUPFAM" id="SSF48264">
    <property type="entry name" value="Cytochrome P450"/>
    <property type="match status" value="1"/>
</dbReference>
<evidence type="ECO:0000313" key="6">
    <source>
        <dbReference type="Proteomes" id="UP001176940"/>
    </source>
</evidence>
<accession>A0ABN9LJ50</accession>
<name>A0ABN9LJ50_9NEOB</name>
<evidence type="ECO:0000313" key="5">
    <source>
        <dbReference type="EMBL" id="CAJ0939230.1"/>
    </source>
</evidence>
<organism evidence="5 6">
    <name type="scientific">Ranitomeya imitator</name>
    <name type="common">mimic poison frog</name>
    <dbReference type="NCBI Taxonomy" id="111125"/>
    <lineage>
        <taxon>Eukaryota</taxon>
        <taxon>Metazoa</taxon>
        <taxon>Chordata</taxon>
        <taxon>Craniata</taxon>
        <taxon>Vertebrata</taxon>
        <taxon>Euteleostomi</taxon>
        <taxon>Amphibia</taxon>
        <taxon>Batrachia</taxon>
        <taxon>Anura</taxon>
        <taxon>Neobatrachia</taxon>
        <taxon>Hyloidea</taxon>
        <taxon>Dendrobatidae</taxon>
        <taxon>Dendrobatinae</taxon>
        <taxon>Ranitomeya</taxon>
    </lineage>
</organism>
<comment type="caution">
    <text evidence="5">The sequence shown here is derived from an EMBL/GenBank/DDBJ whole genome shotgun (WGS) entry which is preliminary data.</text>
</comment>
<comment type="similarity">
    <text evidence="2">Belongs to the cytochrome P450 family.</text>
</comment>
<dbReference type="InterPro" id="IPR002401">
    <property type="entry name" value="Cyt_P450_E_grp-I"/>
</dbReference>
<keyword evidence="3" id="KW-0479">Metal-binding</keyword>
<keyword evidence="6" id="KW-1185">Reference proteome</keyword>
<dbReference type="Pfam" id="PF00067">
    <property type="entry name" value="p450"/>
    <property type="match status" value="1"/>
</dbReference>
<evidence type="ECO:0000256" key="4">
    <source>
        <dbReference type="ARBA" id="ARBA00023004"/>
    </source>
</evidence>
<dbReference type="Proteomes" id="UP001176940">
    <property type="component" value="Unassembled WGS sequence"/>
</dbReference>
<evidence type="ECO:0008006" key="7">
    <source>
        <dbReference type="Google" id="ProtNLM"/>
    </source>
</evidence>
<keyword evidence="4" id="KW-0408">Iron</keyword>
<sequence>MFDVGRLRCTVKDKKIPNTEFHFENLFATVMNLFFAGTETTSITLRIGLRILLKHPDVLAKLQKEIDLVVGQNRCPSVEDRSEMPYTDAVIYEIQRCGDIAPLGAPHATAETTIFRGYTIPKMRNKKLI</sequence>
<reference evidence="5" key="1">
    <citation type="submission" date="2023-07" db="EMBL/GenBank/DDBJ databases">
        <authorList>
            <person name="Stuckert A."/>
        </authorList>
    </citation>
    <scope>NUCLEOTIDE SEQUENCE</scope>
</reference>
<evidence type="ECO:0000256" key="1">
    <source>
        <dbReference type="ARBA" id="ARBA00001971"/>
    </source>
</evidence>
<dbReference type="Gene3D" id="1.10.630.10">
    <property type="entry name" value="Cytochrome P450"/>
    <property type="match status" value="1"/>
</dbReference>
<evidence type="ECO:0000256" key="3">
    <source>
        <dbReference type="ARBA" id="ARBA00022723"/>
    </source>
</evidence>
<evidence type="ECO:0000256" key="2">
    <source>
        <dbReference type="ARBA" id="ARBA00010617"/>
    </source>
</evidence>
<comment type="cofactor">
    <cofactor evidence="1">
        <name>heme</name>
        <dbReference type="ChEBI" id="CHEBI:30413"/>
    </cofactor>
</comment>
<dbReference type="InterPro" id="IPR036396">
    <property type="entry name" value="Cyt_P450_sf"/>
</dbReference>
<dbReference type="InterPro" id="IPR050182">
    <property type="entry name" value="Cytochrome_P450_fam2"/>
</dbReference>